<evidence type="ECO:0000256" key="5">
    <source>
        <dbReference type="ARBA" id="ARBA00023136"/>
    </source>
</evidence>
<comment type="subcellular location">
    <subcellularLocation>
        <location evidence="1">Mitochondrion membrane</location>
    </subcellularLocation>
</comment>
<evidence type="ECO:0000259" key="8">
    <source>
        <dbReference type="Pfam" id="PF02326"/>
    </source>
</evidence>
<accession>A0A0E3DBR6</accession>
<gene>
    <name evidence="9" type="primary">atp8</name>
    <name evidence="9" type="ORF">Cjap.mt.36</name>
</gene>
<geneLocation type="mitochondrion" evidence="9"/>
<dbReference type="GO" id="GO:0006754">
    <property type="term" value="P:ATP biosynthetic process"/>
    <property type="evidence" value="ECO:0007669"/>
    <property type="project" value="UniProtKB-KW"/>
</dbReference>
<dbReference type="Pfam" id="PF02326">
    <property type="entry name" value="YMF19"/>
    <property type="match status" value="1"/>
</dbReference>
<reference evidence="9" key="1">
    <citation type="submission" date="2014-02" db="EMBL/GenBank/DDBJ databases">
        <title>Complete mitochondrion genomes reveal florideophycean red algal diversity.</title>
        <authorList>
            <person name="Yang E.C."/>
            <person name="Yoon H.S."/>
        </authorList>
    </citation>
    <scope>NUCLEOTIDE SEQUENCE</scope>
</reference>
<name>A0A0E3DBR6_CERJP</name>
<organism evidence="9">
    <name type="scientific">Ceramothamnion japonicum</name>
    <name type="common">Red alga</name>
    <name type="synonym">Ceramium japonicum</name>
    <dbReference type="NCBI Taxonomy" id="218448"/>
    <lineage>
        <taxon>Eukaryota</taxon>
        <taxon>Rhodophyta</taxon>
        <taxon>Florideophyceae</taxon>
        <taxon>Rhodymeniophycidae</taxon>
        <taxon>Ceramiales</taxon>
        <taxon>Ceramiaceae</taxon>
        <taxon>Ceramothamnion</taxon>
    </lineage>
</organism>
<evidence type="ECO:0000256" key="7">
    <source>
        <dbReference type="SAM" id="Phobius"/>
    </source>
</evidence>
<dbReference type="InterPro" id="IPR003319">
    <property type="entry name" value="YMF19-like_N"/>
</dbReference>
<protein>
    <submittedName>
        <fullName evidence="9">ATP synthase F0 subunit 8</fullName>
    </submittedName>
</protein>
<keyword evidence="4 9" id="KW-0496">Mitochondrion</keyword>
<evidence type="ECO:0000256" key="1">
    <source>
        <dbReference type="ARBA" id="ARBA00004325"/>
    </source>
</evidence>
<evidence type="ECO:0000256" key="6">
    <source>
        <dbReference type="ARBA" id="ARBA00023310"/>
    </source>
</evidence>
<proteinExistence type="predicted"/>
<dbReference type="EMBL" id="KJ398159">
    <property type="protein sequence ID" value="AHX02442.1"/>
    <property type="molecule type" value="Genomic_DNA"/>
</dbReference>
<keyword evidence="6" id="KW-0066">ATP synthesis</keyword>
<dbReference type="GO" id="GO:0031966">
    <property type="term" value="C:mitochondrial membrane"/>
    <property type="evidence" value="ECO:0007669"/>
    <property type="project" value="UniProtKB-SubCell"/>
</dbReference>
<keyword evidence="3 7" id="KW-1133">Transmembrane helix</keyword>
<evidence type="ECO:0000256" key="4">
    <source>
        <dbReference type="ARBA" id="ARBA00023128"/>
    </source>
</evidence>
<sequence>MPQLDLTIIFPQIFWLFLLFSVFYFILTFYLLPKFLISLKLRQFLLEENIEKINKMIVLTGNSSLHLKNNIEKINSNFEKINLILKLKTESKVTPINTKLLNAVTSAFFFCDSTIFKNIIFSTKMIWRKK</sequence>
<feature type="transmembrane region" description="Helical" evidence="7">
    <location>
        <begin position="12"/>
        <end position="32"/>
    </location>
</feature>
<feature type="domain" description="ATP synthase YMF19-like N-terminal" evidence="8">
    <location>
        <begin position="2"/>
        <end position="70"/>
    </location>
</feature>
<evidence type="ECO:0000256" key="3">
    <source>
        <dbReference type="ARBA" id="ARBA00022989"/>
    </source>
</evidence>
<dbReference type="AlphaFoldDB" id="A0A0E3DBR6"/>
<keyword evidence="5 7" id="KW-0472">Membrane</keyword>
<evidence type="ECO:0000313" key="9">
    <source>
        <dbReference type="EMBL" id="AHX02442.1"/>
    </source>
</evidence>
<keyword evidence="2 7" id="KW-0812">Transmembrane</keyword>
<evidence type="ECO:0000256" key="2">
    <source>
        <dbReference type="ARBA" id="ARBA00022692"/>
    </source>
</evidence>